<accession>A0ABQ6M075</accession>
<keyword evidence="3" id="KW-1185">Reference proteome</keyword>
<dbReference type="Proteomes" id="UP001224392">
    <property type="component" value="Unassembled WGS sequence"/>
</dbReference>
<name>A0ABQ6M075_9GAMM</name>
<gene>
    <name evidence="2" type="primary">pssE</name>
    <name evidence="2" type="ORF">MNKW57_20740</name>
</gene>
<dbReference type="Gene3D" id="3.40.50.2000">
    <property type="entry name" value="Glycogen Phosphorylase B"/>
    <property type="match status" value="1"/>
</dbReference>
<comment type="caution">
    <text evidence="2">The sequence shown here is derived from an EMBL/GenBank/DDBJ whole genome shotgun (WGS) entry which is preliminary data.</text>
</comment>
<dbReference type="InterPro" id="IPR007235">
    <property type="entry name" value="Glyco_trans_28_C"/>
</dbReference>
<dbReference type="SUPFAM" id="SSF53756">
    <property type="entry name" value="UDP-Glycosyltransferase/glycogen phosphorylase"/>
    <property type="match status" value="1"/>
</dbReference>
<proteinExistence type="predicted"/>
<evidence type="ECO:0000259" key="1">
    <source>
        <dbReference type="Pfam" id="PF04101"/>
    </source>
</evidence>
<organism evidence="2 3">
    <name type="scientific">Biformimicrobium ophioploci</name>
    <dbReference type="NCBI Taxonomy" id="3036711"/>
    <lineage>
        <taxon>Bacteria</taxon>
        <taxon>Pseudomonadati</taxon>
        <taxon>Pseudomonadota</taxon>
        <taxon>Gammaproteobacteria</taxon>
        <taxon>Cellvibrionales</taxon>
        <taxon>Microbulbiferaceae</taxon>
        <taxon>Biformimicrobium</taxon>
    </lineage>
</organism>
<sequence length="186" mass="20655">MTFALITTGTQLPFDRLVRAVDKWAQTHSDIEFLAQVGENAYAPENFESRAYIEGGEYQRLVKKSDLIISHAGMGSILAAIEWRKPIILFPRSHLLGEVRNAHQLATAQCFRSAKGIHVADDEPQLNLLLGRADSLESPDCAKNSNTSSLVNFVREFIHSERISEMADHITAAETQPPGVVEDRKA</sequence>
<reference evidence="2 3" key="1">
    <citation type="submission" date="2023-04" db="EMBL/GenBank/DDBJ databases">
        <title>Marinobulbifer ophiurae gen. nov., sp. Nov., isolate from tissue of brittle star Ophioplocus japonicus.</title>
        <authorList>
            <person name="Kawano K."/>
            <person name="Sawayama S."/>
            <person name="Nakagawa S."/>
        </authorList>
    </citation>
    <scope>NUCLEOTIDE SEQUENCE [LARGE SCALE GENOMIC DNA]</scope>
    <source>
        <strain evidence="2 3">NKW57</strain>
    </source>
</reference>
<evidence type="ECO:0000313" key="3">
    <source>
        <dbReference type="Proteomes" id="UP001224392"/>
    </source>
</evidence>
<dbReference type="Pfam" id="PF04101">
    <property type="entry name" value="Glyco_tran_28_C"/>
    <property type="match status" value="1"/>
</dbReference>
<dbReference type="EMBL" id="BSYJ01000004">
    <property type="protein sequence ID" value="GMG87753.1"/>
    <property type="molecule type" value="Genomic_DNA"/>
</dbReference>
<dbReference type="RefSeq" id="WP_285764373.1">
    <property type="nucleotide sequence ID" value="NZ_BSYJ01000004.1"/>
</dbReference>
<protein>
    <submittedName>
        <fullName evidence="2">PssE/Cps14G family polysaccharide biosynthesis glycosyltransferase</fullName>
    </submittedName>
</protein>
<feature type="domain" description="Glycosyl transferase family 28 C-terminal" evidence="1">
    <location>
        <begin position="5"/>
        <end position="107"/>
    </location>
</feature>
<evidence type="ECO:0000313" key="2">
    <source>
        <dbReference type="EMBL" id="GMG87753.1"/>
    </source>
</evidence>